<name>A0A8A4TSU5_SULCO</name>
<protein>
    <submittedName>
        <fullName evidence="2">CcmD family protein</fullName>
    </submittedName>
</protein>
<keyword evidence="1" id="KW-0472">Membrane</keyword>
<feature type="transmembrane region" description="Helical" evidence="1">
    <location>
        <begin position="6"/>
        <end position="23"/>
    </location>
</feature>
<keyword evidence="1" id="KW-0812">Transmembrane</keyword>
<dbReference type="KEGG" id="scor:J3U87_07150"/>
<dbReference type="InterPro" id="IPR030888">
    <property type="entry name" value="Put_ccm"/>
</dbReference>
<evidence type="ECO:0000313" key="2">
    <source>
        <dbReference type="EMBL" id="QTD52234.1"/>
    </source>
</evidence>
<reference evidence="2" key="1">
    <citation type="submission" date="2021-03" db="EMBL/GenBank/DDBJ databases">
        <title>Acanthopleuribacteraceae sp. M133.</title>
        <authorList>
            <person name="Wang G."/>
        </authorList>
    </citation>
    <scope>NUCLEOTIDE SEQUENCE</scope>
    <source>
        <strain evidence="2">M133</strain>
    </source>
</reference>
<dbReference type="EMBL" id="CP071793">
    <property type="protein sequence ID" value="QTD52234.1"/>
    <property type="molecule type" value="Genomic_DNA"/>
</dbReference>
<evidence type="ECO:0000256" key="1">
    <source>
        <dbReference type="SAM" id="Phobius"/>
    </source>
</evidence>
<evidence type="ECO:0000313" key="3">
    <source>
        <dbReference type="Proteomes" id="UP000663929"/>
    </source>
</evidence>
<dbReference type="NCBIfam" id="TIGR04391">
    <property type="entry name" value="CcmD_alt_fam"/>
    <property type="match status" value="1"/>
</dbReference>
<dbReference type="Proteomes" id="UP000663929">
    <property type="component" value="Chromosome"/>
</dbReference>
<sequence>MSYLVAAYSVVWVVVSIYIFTLIRRNRDLDKTVETLEARIARLESEGLDRTE</sequence>
<keyword evidence="1" id="KW-1133">Transmembrane helix</keyword>
<accession>A0A8A4TSU5</accession>
<dbReference type="AlphaFoldDB" id="A0A8A4TSU5"/>
<gene>
    <name evidence="2" type="ORF">J3U87_07150</name>
</gene>
<dbReference type="RefSeq" id="WP_237382343.1">
    <property type="nucleotide sequence ID" value="NZ_CP071793.1"/>
</dbReference>
<keyword evidence="3" id="KW-1185">Reference proteome</keyword>
<organism evidence="2 3">
    <name type="scientific">Sulfidibacter corallicola</name>
    <dbReference type="NCBI Taxonomy" id="2818388"/>
    <lineage>
        <taxon>Bacteria</taxon>
        <taxon>Pseudomonadati</taxon>
        <taxon>Acidobacteriota</taxon>
        <taxon>Holophagae</taxon>
        <taxon>Acanthopleuribacterales</taxon>
        <taxon>Acanthopleuribacteraceae</taxon>
        <taxon>Sulfidibacter</taxon>
    </lineage>
</organism>
<proteinExistence type="predicted"/>